<dbReference type="InterPro" id="IPR036641">
    <property type="entry name" value="HPT_dom_sf"/>
</dbReference>
<dbReference type="SMART" id="SM00073">
    <property type="entry name" value="HPT"/>
    <property type="match status" value="1"/>
</dbReference>
<feature type="domain" description="Histidine kinase" evidence="9">
    <location>
        <begin position="269"/>
        <end position="509"/>
    </location>
</feature>
<dbReference type="Gene3D" id="1.20.120.160">
    <property type="entry name" value="HPT domain"/>
    <property type="match status" value="1"/>
</dbReference>
<dbReference type="InterPro" id="IPR004105">
    <property type="entry name" value="CheA-like_dim"/>
</dbReference>
<dbReference type="InterPro" id="IPR002545">
    <property type="entry name" value="CheW-lke_dom"/>
</dbReference>
<feature type="domain" description="HPt" evidence="12">
    <location>
        <begin position="1"/>
        <end position="100"/>
    </location>
</feature>
<dbReference type="InterPro" id="IPR008207">
    <property type="entry name" value="Sig_transdc_His_kin_Hpt_dom"/>
</dbReference>
<evidence type="ECO:0000259" key="10">
    <source>
        <dbReference type="PROSITE" id="PS50110"/>
    </source>
</evidence>
<evidence type="ECO:0000313" key="13">
    <source>
        <dbReference type="EMBL" id="MDQ0506694.1"/>
    </source>
</evidence>
<keyword evidence="4 13" id="KW-0808">Transferase</keyword>
<organism evidence="13 14">
    <name type="scientific">Xanthobacter agilis</name>
    <dbReference type="NCBI Taxonomy" id="47492"/>
    <lineage>
        <taxon>Bacteria</taxon>
        <taxon>Pseudomonadati</taxon>
        <taxon>Pseudomonadota</taxon>
        <taxon>Alphaproteobacteria</taxon>
        <taxon>Hyphomicrobiales</taxon>
        <taxon>Xanthobacteraceae</taxon>
        <taxon>Xanthobacter</taxon>
    </lineage>
</organism>
<dbReference type="Gene3D" id="2.30.30.40">
    <property type="entry name" value="SH3 Domains"/>
    <property type="match status" value="1"/>
</dbReference>
<feature type="modified residue" description="4-aspartylphosphate" evidence="8">
    <location>
        <position position="870"/>
    </location>
</feature>
<dbReference type="SUPFAM" id="SSF47226">
    <property type="entry name" value="Histidine-containing phosphotransfer domain, HPT domain"/>
    <property type="match status" value="1"/>
</dbReference>
<evidence type="ECO:0000256" key="1">
    <source>
        <dbReference type="ARBA" id="ARBA00000085"/>
    </source>
</evidence>
<comment type="catalytic activity">
    <reaction evidence="1">
        <text>ATP + protein L-histidine = ADP + protein N-phospho-L-histidine.</text>
        <dbReference type="EC" id="2.7.13.3"/>
    </reaction>
</comment>
<dbReference type="Pfam" id="PF02895">
    <property type="entry name" value="H-kinase_dim"/>
    <property type="match status" value="1"/>
</dbReference>
<dbReference type="Pfam" id="PF01627">
    <property type="entry name" value="Hpt"/>
    <property type="match status" value="1"/>
</dbReference>
<evidence type="ECO:0000259" key="9">
    <source>
        <dbReference type="PROSITE" id="PS50109"/>
    </source>
</evidence>
<keyword evidence="6" id="KW-0902">Two-component regulatory system</keyword>
<dbReference type="SUPFAM" id="SSF47384">
    <property type="entry name" value="Homodimeric domain of signal transducing histidine kinase"/>
    <property type="match status" value="1"/>
</dbReference>
<evidence type="ECO:0000256" key="7">
    <source>
        <dbReference type="PROSITE-ProRule" id="PRU00110"/>
    </source>
</evidence>
<feature type="modified residue" description="Phosphohistidine" evidence="7">
    <location>
        <position position="44"/>
    </location>
</feature>
<dbReference type="InterPro" id="IPR003594">
    <property type="entry name" value="HATPase_dom"/>
</dbReference>
<evidence type="ECO:0000256" key="6">
    <source>
        <dbReference type="ARBA" id="ARBA00023012"/>
    </source>
</evidence>
<dbReference type="InterPro" id="IPR036061">
    <property type="entry name" value="CheW-like_dom_sf"/>
</dbReference>
<dbReference type="InterPro" id="IPR051315">
    <property type="entry name" value="Bact_Chemotaxis_CheA"/>
</dbReference>
<dbReference type="GO" id="GO:0004673">
    <property type="term" value="F:protein histidine kinase activity"/>
    <property type="evidence" value="ECO:0007669"/>
    <property type="project" value="UniProtKB-EC"/>
</dbReference>
<dbReference type="InterPro" id="IPR001789">
    <property type="entry name" value="Sig_transdc_resp-reg_receiver"/>
</dbReference>
<dbReference type="SMART" id="SM01231">
    <property type="entry name" value="H-kinase_dim"/>
    <property type="match status" value="1"/>
</dbReference>
<keyword evidence="14" id="KW-1185">Reference proteome</keyword>
<keyword evidence="5 13" id="KW-0418">Kinase</keyword>
<dbReference type="Gene3D" id="3.40.50.2300">
    <property type="match status" value="1"/>
</dbReference>
<dbReference type="EMBL" id="JAUSVY010000009">
    <property type="protein sequence ID" value="MDQ0506694.1"/>
    <property type="molecule type" value="Genomic_DNA"/>
</dbReference>
<dbReference type="RefSeq" id="WP_237345362.1">
    <property type="nucleotide sequence ID" value="NZ_JABWGX010000009.1"/>
</dbReference>
<dbReference type="PANTHER" id="PTHR43395:SF1">
    <property type="entry name" value="CHEMOTAXIS PROTEIN CHEA"/>
    <property type="match status" value="1"/>
</dbReference>
<dbReference type="SUPFAM" id="SSF55874">
    <property type="entry name" value="ATPase domain of HSP90 chaperone/DNA topoisomerase II/histidine kinase"/>
    <property type="match status" value="1"/>
</dbReference>
<dbReference type="InterPro" id="IPR004358">
    <property type="entry name" value="Sig_transdc_His_kin-like_C"/>
</dbReference>
<dbReference type="EC" id="2.7.13.3" evidence="2"/>
<evidence type="ECO:0000256" key="5">
    <source>
        <dbReference type="ARBA" id="ARBA00022777"/>
    </source>
</evidence>
<feature type="domain" description="Response regulatory" evidence="10">
    <location>
        <begin position="820"/>
        <end position="937"/>
    </location>
</feature>
<accession>A0ABU0LHR9</accession>
<proteinExistence type="predicted"/>
<dbReference type="InterPro" id="IPR037006">
    <property type="entry name" value="CheA-like_homodim_sf"/>
</dbReference>
<evidence type="ECO:0000256" key="3">
    <source>
        <dbReference type="ARBA" id="ARBA00022553"/>
    </source>
</evidence>
<gene>
    <name evidence="13" type="ORF">QOZ94_003508</name>
</gene>
<feature type="domain" description="CheW-like" evidence="11">
    <location>
        <begin position="677"/>
        <end position="806"/>
    </location>
</feature>
<dbReference type="PROSITE" id="PS50894">
    <property type="entry name" value="HPT"/>
    <property type="match status" value="1"/>
</dbReference>
<dbReference type="Gene3D" id="3.30.565.10">
    <property type="entry name" value="Histidine kinase-like ATPase, C-terminal domain"/>
    <property type="match status" value="1"/>
</dbReference>
<dbReference type="SUPFAM" id="SSF50341">
    <property type="entry name" value="CheW-like"/>
    <property type="match status" value="2"/>
</dbReference>
<dbReference type="Pfam" id="PF01584">
    <property type="entry name" value="CheW"/>
    <property type="match status" value="2"/>
</dbReference>
<dbReference type="Pfam" id="PF00072">
    <property type="entry name" value="Response_reg"/>
    <property type="match status" value="1"/>
</dbReference>
<dbReference type="Proteomes" id="UP001241747">
    <property type="component" value="Unassembled WGS sequence"/>
</dbReference>
<dbReference type="Gene3D" id="1.10.287.560">
    <property type="entry name" value="Histidine kinase CheA-like, homodimeric domain"/>
    <property type="match status" value="1"/>
</dbReference>
<evidence type="ECO:0000256" key="2">
    <source>
        <dbReference type="ARBA" id="ARBA00012438"/>
    </source>
</evidence>
<dbReference type="SMART" id="SM00387">
    <property type="entry name" value="HATPase_c"/>
    <property type="match status" value="1"/>
</dbReference>
<dbReference type="CDD" id="cd00088">
    <property type="entry name" value="HPT"/>
    <property type="match status" value="1"/>
</dbReference>
<dbReference type="SMART" id="SM00448">
    <property type="entry name" value="REC"/>
    <property type="match status" value="1"/>
</dbReference>
<evidence type="ECO:0000256" key="4">
    <source>
        <dbReference type="ARBA" id="ARBA00022679"/>
    </source>
</evidence>
<dbReference type="PROSITE" id="PS50109">
    <property type="entry name" value="HIS_KIN"/>
    <property type="match status" value="1"/>
</dbReference>
<reference evidence="13 14" key="1">
    <citation type="submission" date="2023-07" db="EMBL/GenBank/DDBJ databases">
        <title>Genomic Encyclopedia of Type Strains, Phase IV (KMG-IV): sequencing the most valuable type-strain genomes for metagenomic binning, comparative biology and taxonomic classification.</title>
        <authorList>
            <person name="Goeker M."/>
        </authorList>
    </citation>
    <scope>NUCLEOTIDE SEQUENCE [LARGE SCALE GENOMIC DNA]</scope>
    <source>
        <strain evidence="13 14">DSM 3770</strain>
    </source>
</reference>
<dbReference type="InterPro" id="IPR036097">
    <property type="entry name" value="HisK_dim/P_sf"/>
</dbReference>
<protein>
    <recommendedName>
        <fullName evidence="2">histidine kinase</fullName>
        <ecNumber evidence="2">2.7.13.3</ecNumber>
    </recommendedName>
</protein>
<dbReference type="Pfam" id="PF02518">
    <property type="entry name" value="HATPase_c"/>
    <property type="match status" value="1"/>
</dbReference>
<dbReference type="SMART" id="SM00260">
    <property type="entry name" value="CheW"/>
    <property type="match status" value="2"/>
</dbReference>
<dbReference type="PROSITE" id="PS50110">
    <property type="entry name" value="RESPONSE_REGULATORY"/>
    <property type="match status" value="1"/>
</dbReference>
<keyword evidence="3 8" id="KW-0597">Phosphoprotein</keyword>
<feature type="domain" description="CheW-like" evidence="11">
    <location>
        <begin position="511"/>
        <end position="653"/>
    </location>
</feature>
<dbReference type="PRINTS" id="PR00344">
    <property type="entry name" value="BCTRLSENSOR"/>
</dbReference>
<sequence>MDDLLQEFLTETNESLDVADVELVKFEQDPNNADILNNIFRLVHTIKGTCGFIGLTRLAALAHAAETLMGKFRDGRPVTADAVSLVLTTMDRIKWILSSIEENNGQEPEGVDADLIGLLEALAATELPPPEPEPVPEPPAPKVEAAPQALERELLPGEISLDELERLFRETKVELPARGKDKPAAPNVAASEAPAAAGSSASAAASVPAAATAAVPAPVSSSGAVAVADAARPPVAQRPAGLVPTGVPANAEEGHASALSAQTIRVSVGVLEQLMTMVSELVLTRNQLMEIARREGDSEYKVSLQRLSNVTGELQDAVMRARMQPIGNAWQKLPRIVRDLGQELGKQIELDQIGADTELDRQVLDQIKDPLTHMVRNSADHGLETPEERRAAGKPEKGIIRLSAYHEGGHVIVEIADDGRGLNVARIKSKIVERKLATEAEVAKMTDVQAFRYIFQAGFSTADKVTSVSGRGVGMDVVRTNIEAIGGTIEVHSKLGQGSAFVIKIPLTLAIVPALIVRAAEERFALPQSAVVELVRVQPGTDHAVTWFNDVPVLCLRDKLLPIVALGTLLGLSPEGDARRKDQWTDALIVVLRVGAETFGVVVDAVSHTEEIVVKPMSTALRQVPMVSGCTILGDGRVIMIVDPSGLAQGAAARGAEAGEMDLSAADKGHHAVAEDRTSLLLFRAGATEPKAVPLGLVTRIEELDVSGIERVKGYPVIQYRGSLIPVLYANEEVSRVKDGTQPMLVFSADGRVMGLLVDEIVDIVETVLDMQLSPSGMPEVLGAAVVAGQATEILDVGFYINVAFGERFEQLVRVEARPKLLLVDDSAFHRDLLAPVLKGNGYDVTTCSSAREALDRLGDDARFDAIVSDLELPDMDGFALAAAVRDNPRNRDLPIIAVSAARDRETIERGRAAGFTDYVARYDRAGLIEALKEFAGRQGAAA</sequence>
<dbReference type="InterPro" id="IPR005467">
    <property type="entry name" value="His_kinase_dom"/>
</dbReference>
<evidence type="ECO:0000313" key="14">
    <source>
        <dbReference type="Proteomes" id="UP001241747"/>
    </source>
</evidence>
<dbReference type="CDD" id="cd00731">
    <property type="entry name" value="CheA_reg"/>
    <property type="match status" value="1"/>
</dbReference>
<name>A0ABU0LHR9_XANAG</name>
<dbReference type="CDD" id="cd16916">
    <property type="entry name" value="HATPase_CheA-like"/>
    <property type="match status" value="1"/>
</dbReference>
<comment type="caution">
    <text evidence="13">The sequence shown here is derived from an EMBL/GenBank/DDBJ whole genome shotgun (WGS) entry which is preliminary data.</text>
</comment>
<evidence type="ECO:0000256" key="8">
    <source>
        <dbReference type="PROSITE-ProRule" id="PRU00169"/>
    </source>
</evidence>
<evidence type="ECO:0000259" key="12">
    <source>
        <dbReference type="PROSITE" id="PS50894"/>
    </source>
</evidence>
<evidence type="ECO:0000259" key="11">
    <source>
        <dbReference type="PROSITE" id="PS50851"/>
    </source>
</evidence>
<dbReference type="InterPro" id="IPR036890">
    <property type="entry name" value="HATPase_C_sf"/>
</dbReference>
<dbReference type="PANTHER" id="PTHR43395">
    <property type="entry name" value="SENSOR HISTIDINE KINASE CHEA"/>
    <property type="match status" value="1"/>
</dbReference>
<dbReference type="InterPro" id="IPR011006">
    <property type="entry name" value="CheY-like_superfamily"/>
</dbReference>
<dbReference type="SUPFAM" id="SSF52172">
    <property type="entry name" value="CheY-like"/>
    <property type="match status" value="1"/>
</dbReference>
<dbReference type="PROSITE" id="PS50851">
    <property type="entry name" value="CHEW"/>
    <property type="match status" value="2"/>
</dbReference>